<dbReference type="GO" id="GO:0008270">
    <property type="term" value="F:zinc ion binding"/>
    <property type="evidence" value="ECO:0007669"/>
    <property type="project" value="UniProtKB-KW"/>
</dbReference>
<feature type="domain" description="GATA-type" evidence="6">
    <location>
        <begin position="384"/>
        <end position="421"/>
    </location>
</feature>
<evidence type="ECO:0000256" key="4">
    <source>
        <dbReference type="PROSITE-ProRule" id="PRU00094"/>
    </source>
</evidence>
<dbReference type="PANTHER" id="PTHR45658">
    <property type="entry name" value="GATA TRANSCRIPTION FACTOR"/>
    <property type="match status" value="1"/>
</dbReference>
<dbReference type="EMBL" id="JAKWBI020000052">
    <property type="protein sequence ID" value="KAJ2904504.1"/>
    <property type="molecule type" value="Genomic_DNA"/>
</dbReference>
<feature type="region of interest" description="Disordered" evidence="5">
    <location>
        <begin position="1"/>
        <end position="248"/>
    </location>
</feature>
<reference evidence="7" key="1">
    <citation type="submission" date="2022-07" db="EMBL/GenBank/DDBJ databases">
        <title>Draft genome sequence of Zalerion maritima ATCC 34329, a (micro)plastics degrading marine fungus.</title>
        <authorList>
            <person name="Paco A."/>
            <person name="Goncalves M.F.M."/>
            <person name="Rocha-Santos T.A.P."/>
            <person name="Alves A."/>
        </authorList>
    </citation>
    <scope>NUCLEOTIDE SEQUENCE</scope>
    <source>
        <strain evidence="7">ATCC 34329</strain>
    </source>
</reference>
<accession>A0AAD5RVC7</accession>
<proteinExistence type="predicted"/>
<dbReference type="GO" id="GO:0006355">
    <property type="term" value="P:regulation of DNA-templated transcription"/>
    <property type="evidence" value="ECO:0007669"/>
    <property type="project" value="InterPro"/>
</dbReference>
<evidence type="ECO:0000259" key="6">
    <source>
        <dbReference type="PROSITE" id="PS50114"/>
    </source>
</evidence>
<gene>
    <name evidence="7" type="ORF">MKZ38_007947</name>
</gene>
<evidence type="ECO:0000256" key="3">
    <source>
        <dbReference type="ARBA" id="ARBA00022833"/>
    </source>
</evidence>
<name>A0AAD5RVC7_9PEZI</name>
<dbReference type="GO" id="GO:0043565">
    <property type="term" value="F:sequence-specific DNA binding"/>
    <property type="evidence" value="ECO:0007669"/>
    <property type="project" value="InterPro"/>
</dbReference>
<dbReference type="CDD" id="cd00202">
    <property type="entry name" value="ZnF_GATA"/>
    <property type="match status" value="1"/>
</dbReference>
<evidence type="ECO:0000313" key="7">
    <source>
        <dbReference type="EMBL" id="KAJ2904504.1"/>
    </source>
</evidence>
<feature type="compositionally biased region" description="Basic and acidic residues" evidence="5">
    <location>
        <begin position="392"/>
        <end position="401"/>
    </location>
</feature>
<protein>
    <recommendedName>
        <fullName evidence="6">GATA-type domain-containing protein</fullName>
    </recommendedName>
</protein>
<dbReference type="InterPro" id="IPR051140">
    <property type="entry name" value="GATA_TF"/>
</dbReference>
<comment type="caution">
    <text evidence="7">The sequence shown here is derived from an EMBL/GenBank/DDBJ whole genome shotgun (WGS) entry which is preliminary data.</text>
</comment>
<keyword evidence="3" id="KW-0862">Zinc</keyword>
<evidence type="ECO:0000256" key="1">
    <source>
        <dbReference type="ARBA" id="ARBA00022723"/>
    </source>
</evidence>
<dbReference type="Proteomes" id="UP001201980">
    <property type="component" value="Unassembled WGS sequence"/>
</dbReference>
<feature type="region of interest" description="Disordered" evidence="5">
    <location>
        <begin position="364"/>
        <end position="402"/>
    </location>
</feature>
<dbReference type="PROSITE" id="PS00344">
    <property type="entry name" value="GATA_ZN_FINGER_1"/>
    <property type="match status" value="1"/>
</dbReference>
<feature type="compositionally biased region" description="Pro residues" evidence="5">
    <location>
        <begin position="183"/>
        <end position="230"/>
    </location>
</feature>
<dbReference type="SMART" id="SM00401">
    <property type="entry name" value="ZnF_GATA"/>
    <property type="match status" value="1"/>
</dbReference>
<feature type="compositionally biased region" description="Pro residues" evidence="5">
    <location>
        <begin position="84"/>
        <end position="103"/>
    </location>
</feature>
<feature type="compositionally biased region" description="Basic and acidic residues" evidence="5">
    <location>
        <begin position="53"/>
        <end position="66"/>
    </location>
</feature>
<keyword evidence="2 4" id="KW-0863">Zinc-finger</keyword>
<organism evidence="7 8">
    <name type="scientific">Zalerion maritima</name>
    <dbReference type="NCBI Taxonomy" id="339359"/>
    <lineage>
        <taxon>Eukaryota</taxon>
        <taxon>Fungi</taxon>
        <taxon>Dikarya</taxon>
        <taxon>Ascomycota</taxon>
        <taxon>Pezizomycotina</taxon>
        <taxon>Sordariomycetes</taxon>
        <taxon>Lulworthiomycetidae</taxon>
        <taxon>Lulworthiales</taxon>
        <taxon>Lulworthiaceae</taxon>
        <taxon>Zalerion</taxon>
    </lineage>
</organism>
<dbReference type="SUPFAM" id="SSF57716">
    <property type="entry name" value="Glucocorticoid receptor-like (DNA-binding domain)"/>
    <property type="match status" value="1"/>
</dbReference>
<feature type="compositionally biased region" description="Polar residues" evidence="5">
    <location>
        <begin position="148"/>
        <end position="157"/>
    </location>
</feature>
<dbReference type="Pfam" id="PF00320">
    <property type="entry name" value="GATA"/>
    <property type="match status" value="1"/>
</dbReference>
<feature type="region of interest" description="Disordered" evidence="5">
    <location>
        <begin position="418"/>
        <end position="438"/>
    </location>
</feature>
<feature type="compositionally biased region" description="Low complexity" evidence="5">
    <location>
        <begin position="30"/>
        <end position="44"/>
    </location>
</feature>
<sequence length="438" mass="47907">MATATLMSPAPTGPYYSHHSSFNSPSLPHPNTTASTTNSSTTPSIAGMISPLESRRMSDEMHDSQPHRQSLPSINDVLSIAKPSFPPPALQTSLPGPPAPLPSPFGNAPTRPFPERASSAEKDASPRTLHPPTDSPFRPRPAPLALNTYGSHQPSPTSRHDHGPPESDSRPPEPSAMSNGYPGAPPPPPPPPPQQHAHYPPAPGPLPPSQYPLPGPYPVSPRNPGMPPHPYEARGPYMQPPPPQDDYNQQRYDSAITRGYDFYHMLDYLQRVGSSSRTINSFSNHWAPIIREHHGNQAIPARLPRLQEISEMINNAELLKNSLGNIRELVQQNLNMAEAERRGLEMAGGPKGKAVDEAETKSFYGAQPPEQVKKRRGRAAPPGRCHSCNRSDTPEWRRGPDGARTLCNACGLHFAKLNKKRQQDNARSLRPKPEPENP</sequence>
<evidence type="ECO:0000313" key="8">
    <source>
        <dbReference type="Proteomes" id="UP001201980"/>
    </source>
</evidence>
<dbReference type="Gene3D" id="3.30.50.10">
    <property type="entry name" value="Erythroid Transcription Factor GATA-1, subunit A"/>
    <property type="match status" value="1"/>
</dbReference>
<evidence type="ECO:0000256" key="2">
    <source>
        <dbReference type="ARBA" id="ARBA00022771"/>
    </source>
</evidence>
<dbReference type="AlphaFoldDB" id="A0AAD5RVC7"/>
<dbReference type="PROSITE" id="PS50114">
    <property type="entry name" value="GATA_ZN_FINGER_2"/>
    <property type="match status" value="1"/>
</dbReference>
<feature type="compositionally biased region" description="Basic and acidic residues" evidence="5">
    <location>
        <begin position="158"/>
        <end position="171"/>
    </location>
</feature>
<evidence type="ECO:0000256" key="5">
    <source>
        <dbReference type="SAM" id="MobiDB-lite"/>
    </source>
</evidence>
<dbReference type="InterPro" id="IPR000679">
    <property type="entry name" value="Znf_GATA"/>
</dbReference>
<keyword evidence="1" id="KW-0479">Metal-binding</keyword>
<keyword evidence="8" id="KW-1185">Reference proteome</keyword>
<dbReference type="InterPro" id="IPR013088">
    <property type="entry name" value="Znf_NHR/GATA"/>
</dbReference>